<dbReference type="Gene3D" id="2.40.170.20">
    <property type="entry name" value="TonB-dependent receptor, beta-barrel domain"/>
    <property type="match status" value="1"/>
</dbReference>
<sequence>MSKSSFWYRGGLIATVAMVALPAAAAEKATDFHIAAQPMQNALNALSQQSGVRLLYPYDQVAGLRSPAVTGRMSTREALQKIIERSSLRVAIMQDGLIALTATPAPGLIRTSAPGAVSVAEAIQADPVAPAAAEAPQEVEELVVTGARGAARTVIKSATPIDVIGSAELERTGRAGVFQAMQTLVPSFNLPARAGGGTSTVISTGGLRGLNPDQTLVLVNGKRRHKTALINSVSSLYNGSVPADLDLVPTSSIGRIEVLRDGAAAQYGSDAIAGVINIILKETPGGSVSVTHGENFDRNDGKFTQVVGNYGFNLGDKGFLNLSVATKDQALSNRAIPVASTIQIYPKIGTAADPREATVDRLVTRNYGVLPQWGVNLGYNGHYEVGEVEVYSFGTLSKRVSDLPFTFRAPNSVNALPQLYPEGFRPNLVIREQDFDLAVGARGTFHGWSWDVSSTFGKDLAKERVSESLNASLGPSSPTSFYVGKLVSSEWVNSIDVTRGFGLANGGDVQVSFGGQYRHETYQVGAGEPLSYAAGTYVIPAGQPFAGQRPATGAQAAPGFQPSDASKSKRNNYAAYGEVGYTQGKLFLGAAVRYENYDDASGDTVVGKVNGRYELTDWLAVRGAASTGFRAPGLAQENYAASSSQFRLVNGVLDLLQIKTLPVGSKEAVALGAKPLTPETSKNYSLGVTLEPLPRLSVTIDAYQIDVDDRIAITSTLTGAAVSNILIANGLPGSLSAQYYTNAIDTRTKGVDVVASWRQDLGSFGALRVNLGYNHNETKITHIIDNPPELAALGANYVLFDRLSQSYLTKAFPKDKVSLGANWSWNRLNVNLRETRFGGYRIEQNTVANDRSYGAKWITDLEASYQVTKTVTATVGANNLFNIYPSANGVFNATIGSGQYPGTSPFGFTGGSYYARLQWDF</sequence>
<dbReference type="Gene3D" id="2.170.130.10">
    <property type="entry name" value="TonB-dependent receptor, plug domain"/>
    <property type="match status" value="1"/>
</dbReference>
<feature type="domain" description="TonB-dependent receptor plug" evidence="13">
    <location>
        <begin position="155"/>
        <end position="275"/>
    </location>
</feature>
<evidence type="ECO:0000256" key="8">
    <source>
        <dbReference type="PROSITE-ProRule" id="PRU01360"/>
    </source>
</evidence>
<feature type="region of interest" description="Disordered" evidence="10">
    <location>
        <begin position="549"/>
        <end position="568"/>
    </location>
</feature>
<organism evidence="14 15">
    <name type="scientific">Caulobacter segnis</name>
    <dbReference type="NCBI Taxonomy" id="88688"/>
    <lineage>
        <taxon>Bacteria</taxon>
        <taxon>Pseudomonadati</taxon>
        <taxon>Pseudomonadota</taxon>
        <taxon>Alphaproteobacteria</taxon>
        <taxon>Caulobacterales</taxon>
        <taxon>Caulobacteraceae</taxon>
        <taxon>Caulobacter</taxon>
    </lineage>
</organism>
<accession>A0ABY4ZPN2</accession>
<gene>
    <name evidence="14" type="ORF">MZV50_18420</name>
</gene>
<dbReference type="Pfam" id="PF00593">
    <property type="entry name" value="TonB_dep_Rec_b-barrel"/>
    <property type="match status" value="1"/>
</dbReference>
<evidence type="ECO:0000256" key="6">
    <source>
        <dbReference type="ARBA" id="ARBA00023136"/>
    </source>
</evidence>
<keyword evidence="3 8" id="KW-1134">Transmembrane beta strand</keyword>
<evidence type="ECO:0000256" key="11">
    <source>
        <dbReference type="SAM" id="SignalP"/>
    </source>
</evidence>
<evidence type="ECO:0000259" key="13">
    <source>
        <dbReference type="Pfam" id="PF07715"/>
    </source>
</evidence>
<dbReference type="PROSITE" id="PS52016">
    <property type="entry name" value="TONB_DEPENDENT_REC_3"/>
    <property type="match status" value="1"/>
</dbReference>
<keyword evidence="2 8" id="KW-0813">Transport</keyword>
<keyword evidence="11" id="KW-0732">Signal</keyword>
<keyword evidence="15" id="KW-1185">Reference proteome</keyword>
<evidence type="ECO:0000256" key="5">
    <source>
        <dbReference type="ARBA" id="ARBA00023077"/>
    </source>
</evidence>
<keyword evidence="6 8" id="KW-0472">Membrane</keyword>
<name>A0ABY4ZPN2_9CAUL</name>
<dbReference type="CDD" id="cd01347">
    <property type="entry name" value="ligand_gated_channel"/>
    <property type="match status" value="1"/>
</dbReference>
<dbReference type="InterPro" id="IPR037066">
    <property type="entry name" value="Plug_dom_sf"/>
</dbReference>
<evidence type="ECO:0000256" key="2">
    <source>
        <dbReference type="ARBA" id="ARBA00022448"/>
    </source>
</evidence>
<keyword evidence="4 8" id="KW-0812">Transmembrane</keyword>
<dbReference type="SUPFAM" id="SSF56935">
    <property type="entry name" value="Porins"/>
    <property type="match status" value="1"/>
</dbReference>
<evidence type="ECO:0000256" key="7">
    <source>
        <dbReference type="ARBA" id="ARBA00023237"/>
    </source>
</evidence>
<evidence type="ECO:0000256" key="10">
    <source>
        <dbReference type="SAM" id="MobiDB-lite"/>
    </source>
</evidence>
<feature type="signal peptide" evidence="11">
    <location>
        <begin position="1"/>
        <end position="25"/>
    </location>
</feature>
<dbReference type="PANTHER" id="PTHR47234">
    <property type="match status" value="1"/>
</dbReference>
<dbReference type="Pfam" id="PF07715">
    <property type="entry name" value="Plug"/>
    <property type="match status" value="1"/>
</dbReference>
<feature type="domain" description="TonB-dependent receptor-like beta-barrel" evidence="12">
    <location>
        <begin position="424"/>
        <end position="880"/>
    </location>
</feature>
<keyword evidence="5 9" id="KW-0798">TonB box</keyword>
<evidence type="ECO:0000256" key="9">
    <source>
        <dbReference type="RuleBase" id="RU003357"/>
    </source>
</evidence>
<proteinExistence type="inferred from homology"/>
<evidence type="ECO:0000256" key="3">
    <source>
        <dbReference type="ARBA" id="ARBA00022452"/>
    </source>
</evidence>
<comment type="similarity">
    <text evidence="8 9">Belongs to the TonB-dependent receptor family.</text>
</comment>
<evidence type="ECO:0000256" key="4">
    <source>
        <dbReference type="ARBA" id="ARBA00022692"/>
    </source>
</evidence>
<keyword evidence="7 8" id="KW-0998">Cell outer membrane</keyword>
<protein>
    <submittedName>
        <fullName evidence="14">TonB-dependent receptor</fullName>
    </submittedName>
</protein>
<reference evidence="14 15" key="1">
    <citation type="submission" date="2022-04" db="EMBL/GenBank/DDBJ databases">
        <title>Genome sequence of soybean root-associated Caulobacter segnis RL271.</title>
        <authorList>
            <person name="Longley R."/>
            <person name="Bonito G."/>
            <person name="Trigodet F."/>
            <person name="Crosson S."/>
            <person name="Fiebig A."/>
        </authorList>
    </citation>
    <scope>NUCLEOTIDE SEQUENCE [LARGE SCALE GENOMIC DNA]</scope>
    <source>
        <strain evidence="14 15">RL271</strain>
    </source>
</reference>
<dbReference type="InterPro" id="IPR036942">
    <property type="entry name" value="Beta-barrel_TonB_sf"/>
</dbReference>
<dbReference type="Gene3D" id="3.55.50.30">
    <property type="match status" value="1"/>
</dbReference>
<dbReference type="PANTHER" id="PTHR47234:SF3">
    <property type="entry name" value="SECRETIN_TONB SHORT N-TERMINAL DOMAIN-CONTAINING PROTEIN"/>
    <property type="match status" value="1"/>
</dbReference>
<feature type="chain" id="PRO_5047548027" evidence="11">
    <location>
        <begin position="26"/>
        <end position="921"/>
    </location>
</feature>
<evidence type="ECO:0000313" key="15">
    <source>
        <dbReference type="Proteomes" id="UP001057520"/>
    </source>
</evidence>
<dbReference type="Proteomes" id="UP001057520">
    <property type="component" value="Chromosome"/>
</dbReference>
<keyword evidence="14" id="KW-0675">Receptor</keyword>
<dbReference type="InterPro" id="IPR012910">
    <property type="entry name" value="Plug_dom"/>
</dbReference>
<evidence type="ECO:0000256" key="1">
    <source>
        <dbReference type="ARBA" id="ARBA00004571"/>
    </source>
</evidence>
<dbReference type="InterPro" id="IPR000531">
    <property type="entry name" value="Beta-barrel_TonB"/>
</dbReference>
<evidence type="ECO:0000259" key="12">
    <source>
        <dbReference type="Pfam" id="PF00593"/>
    </source>
</evidence>
<comment type="subcellular location">
    <subcellularLocation>
        <location evidence="1 8">Cell outer membrane</location>
        <topology evidence="1 8">Multi-pass membrane protein</topology>
    </subcellularLocation>
</comment>
<evidence type="ECO:0000313" key="14">
    <source>
        <dbReference type="EMBL" id="USQ94543.1"/>
    </source>
</evidence>
<dbReference type="EMBL" id="CP096040">
    <property type="protein sequence ID" value="USQ94543.1"/>
    <property type="molecule type" value="Genomic_DNA"/>
</dbReference>
<dbReference type="InterPro" id="IPR039426">
    <property type="entry name" value="TonB-dep_rcpt-like"/>
</dbReference>